<dbReference type="Proteomes" id="UP001185012">
    <property type="component" value="Unassembled WGS sequence"/>
</dbReference>
<dbReference type="InterPro" id="IPR023393">
    <property type="entry name" value="START-like_dom_sf"/>
</dbReference>
<dbReference type="InterPro" id="IPR013538">
    <property type="entry name" value="ASHA1/2-like_C"/>
</dbReference>
<dbReference type="SUPFAM" id="SSF55961">
    <property type="entry name" value="Bet v1-like"/>
    <property type="match status" value="1"/>
</dbReference>
<dbReference type="Gene3D" id="3.30.530.20">
    <property type="match status" value="1"/>
</dbReference>
<name>A0ABU1IQH4_9BACL</name>
<organism evidence="3 4">
    <name type="scientific">Desmospora profundinema</name>
    <dbReference type="NCBI Taxonomy" id="1571184"/>
    <lineage>
        <taxon>Bacteria</taxon>
        <taxon>Bacillati</taxon>
        <taxon>Bacillota</taxon>
        <taxon>Bacilli</taxon>
        <taxon>Bacillales</taxon>
        <taxon>Thermoactinomycetaceae</taxon>
        <taxon>Desmospora</taxon>
    </lineage>
</organism>
<keyword evidence="4" id="KW-1185">Reference proteome</keyword>
<dbReference type="RefSeq" id="WP_309865323.1">
    <property type="nucleotide sequence ID" value="NZ_JAVDQG010000004.1"/>
</dbReference>
<reference evidence="3 4" key="1">
    <citation type="submission" date="2023-07" db="EMBL/GenBank/DDBJ databases">
        <title>Genomic Encyclopedia of Type Strains, Phase IV (KMG-IV): sequencing the most valuable type-strain genomes for metagenomic binning, comparative biology and taxonomic classification.</title>
        <authorList>
            <person name="Goeker M."/>
        </authorList>
    </citation>
    <scope>NUCLEOTIDE SEQUENCE [LARGE SCALE GENOMIC DNA]</scope>
    <source>
        <strain evidence="3 4">DSM 45903</strain>
    </source>
</reference>
<protein>
    <submittedName>
        <fullName evidence="3">Uncharacterized protein YndB with AHSA1/START domain</fullName>
    </submittedName>
</protein>
<dbReference type="EMBL" id="JAVDQG010000004">
    <property type="protein sequence ID" value="MDR6226000.1"/>
    <property type="molecule type" value="Genomic_DNA"/>
</dbReference>
<dbReference type="Pfam" id="PF08327">
    <property type="entry name" value="AHSA1"/>
    <property type="match status" value="1"/>
</dbReference>
<evidence type="ECO:0000256" key="1">
    <source>
        <dbReference type="ARBA" id="ARBA00006817"/>
    </source>
</evidence>
<comment type="similarity">
    <text evidence="1">Belongs to the AHA1 family.</text>
</comment>
<sequence length="157" mass="18201">MKGTLHEINGRYALTFERFFSRPVEKVWHGITDPDCFNQWYPFSTGEMDLRVGGKFHLDDGEGSIYEGIITELDPPNIFAFREVDDWLRFELRSKGDGCLLRFTHTFDDRSMAARTAAGWHGCLEVLDMVVDGKPAVWPDNMAEWREKYAKEFNQKG</sequence>
<comment type="caution">
    <text evidence="3">The sequence shown here is derived from an EMBL/GenBank/DDBJ whole genome shotgun (WGS) entry which is preliminary data.</text>
</comment>
<evidence type="ECO:0000313" key="3">
    <source>
        <dbReference type="EMBL" id="MDR6226000.1"/>
    </source>
</evidence>
<proteinExistence type="inferred from homology"/>
<evidence type="ECO:0000313" key="4">
    <source>
        <dbReference type="Proteomes" id="UP001185012"/>
    </source>
</evidence>
<gene>
    <name evidence="3" type="ORF">JOE21_002006</name>
</gene>
<dbReference type="CDD" id="cd08899">
    <property type="entry name" value="SRPBCC_CalC_Aha1-like_6"/>
    <property type="match status" value="1"/>
</dbReference>
<feature type="domain" description="Activator of Hsp90 ATPase homologue 1/2-like C-terminal" evidence="2">
    <location>
        <begin position="23"/>
        <end position="130"/>
    </location>
</feature>
<accession>A0ABU1IQH4</accession>
<evidence type="ECO:0000259" key="2">
    <source>
        <dbReference type="Pfam" id="PF08327"/>
    </source>
</evidence>